<reference evidence="1" key="1">
    <citation type="submission" date="2019-08" db="EMBL/GenBank/DDBJ databases">
        <title>Complete genome sequence of a mangrove-derived Streptomyces xiamenensis.</title>
        <authorList>
            <person name="Xu J."/>
        </authorList>
    </citation>
    <scope>NUCLEOTIDE SEQUENCE</scope>
    <source>
        <strain evidence="1">318</strain>
    </source>
</reference>
<proteinExistence type="predicted"/>
<dbReference type="InterPro" id="IPR043131">
    <property type="entry name" value="BCAT-like_N"/>
</dbReference>
<gene>
    <name evidence="1" type="ORF">SXIM_21500</name>
</gene>
<dbReference type="InterPro" id="IPR001544">
    <property type="entry name" value="Aminotrans_IV"/>
</dbReference>
<accession>A0A0F7FUM8</accession>
<dbReference type="STRING" id="408015.SXIM_21500"/>
<dbReference type="EMBL" id="CP009922">
    <property type="protein sequence ID" value="AKG43534.1"/>
    <property type="molecule type" value="Genomic_DNA"/>
</dbReference>
<dbReference type="SUPFAM" id="SSF56752">
    <property type="entry name" value="D-aminoacid aminotransferase-like PLP-dependent enzymes"/>
    <property type="match status" value="1"/>
</dbReference>
<evidence type="ECO:0000313" key="2">
    <source>
        <dbReference type="Proteomes" id="UP000034034"/>
    </source>
</evidence>
<dbReference type="KEGG" id="sxi:SXIM_21500"/>
<evidence type="ECO:0000313" key="1">
    <source>
        <dbReference type="EMBL" id="AKG43534.1"/>
    </source>
</evidence>
<dbReference type="RefSeq" id="WP_046723738.1">
    <property type="nucleotide sequence ID" value="NZ_CP009922.3"/>
</dbReference>
<dbReference type="NCBIfam" id="NF006734">
    <property type="entry name" value="PRK09266.1"/>
    <property type="match status" value="1"/>
</dbReference>
<dbReference type="Proteomes" id="UP000034034">
    <property type="component" value="Chromosome"/>
</dbReference>
<dbReference type="InterPro" id="IPR036038">
    <property type="entry name" value="Aminotransferase-like"/>
</dbReference>
<dbReference type="Gene3D" id="3.30.470.10">
    <property type="match status" value="1"/>
</dbReference>
<dbReference type="InterPro" id="IPR043132">
    <property type="entry name" value="BCAT-like_C"/>
</dbReference>
<name>A0A0F7FUM8_9ACTN</name>
<organism evidence="1 2">
    <name type="scientific">Streptomyces xiamenensis</name>
    <dbReference type="NCBI Taxonomy" id="408015"/>
    <lineage>
        <taxon>Bacteria</taxon>
        <taxon>Bacillati</taxon>
        <taxon>Actinomycetota</taxon>
        <taxon>Actinomycetes</taxon>
        <taxon>Kitasatosporales</taxon>
        <taxon>Streptomycetaceae</taxon>
        <taxon>Streptomyces</taxon>
    </lineage>
</organism>
<keyword evidence="1" id="KW-0808">Transferase</keyword>
<dbReference type="PATRIC" id="fig|408015.6.peg.2182"/>
<dbReference type="GO" id="GO:0008483">
    <property type="term" value="F:transaminase activity"/>
    <property type="evidence" value="ECO:0007669"/>
    <property type="project" value="UniProtKB-KW"/>
</dbReference>
<sequence length="261" mass="28328">MAELDGRPVSPEQLRALALVNLGHFTSLRVDDGGVRGLSLHLERLARDCRTVFEAELDTGRVRTLVRRAVQNAGRGSCTARVTIFDPALDLGRPGNPAEPRTLVTVRPAGALTPAPMSVQTRAFQRELPAVKHTGLFASLHHRRQAQRAGFDDALFAHPGSGLVSEGVTWNVGFIDAEGKVSWPQADVLPGVTLRLLQDAGHGTVRPFHRDRLATSRAAFATNAAIGVRPIAAIDDLRMRTDHPALTALRESYTRIAPERL</sequence>
<dbReference type="Gene3D" id="3.20.10.10">
    <property type="entry name" value="D-amino Acid Aminotransferase, subunit A, domain 2"/>
    <property type="match status" value="1"/>
</dbReference>
<dbReference type="Pfam" id="PF01063">
    <property type="entry name" value="Aminotran_4"/>
    <property type="match status" value="1"/>
</dbReference>
<protein>
    <submittedName>
        <fullName evidence="1">Aminotransferase, class IV</fullName>
    </submittedName>
</protein>
<dbReference type="AlphaFoldDB" id="A0A0F7FUM8"/>
<keyword evidence="2" id="KW-1185">Reference proteome</keyword>
<dbReference type="HOGENOM" id="CLU_070540_0_0_11"/>
<keyword evidence="1" id="KW-0032">Aminotransferase</keyword>